<feature type="domain" description="Peptidase S1" evidence="11">
    <location>
        <begin position="658"/>
        <end position="902"/>
    </location>
</feature>
<dbReference type="eggNOG" id="KOG3627">
    <property type="taxonomic scope" value="Eukaryota"/>
</dbReference>
<evidence type="ECO:0000313" key="13">
    <source>
        <dbReference type="Proteomes" id="UP000001646"/>
    </source>
</evidence>
<evidence type="ECO:0000259" key="11">
    <source>
        <dbReference type="PROSITE" id="PS50240"/>
    </source>
</evidence>
<evidence type="ECO:0000256" key="8">
    <source>
        <dbReference type="ARBA" id="ARBA00023157"/>
    </source>
</evidence>
<dbReference type="PANTHER" id="PTHR24252:SF8">
    <property type="entry name" value="ACROSIN"/>
    <property type="match status" value="1"/>
</dbReference>
<feature type="region of interest" description="Disordered" evidence="10">
    <location>
        <begin position="1047"/>
        <end position="1068"/>
    </location>
</feature>
<evidence type="ECO:0000256" key="2">
    <source>
        <dbReference type="ARBA" id="ARBA00009228"/>
    </source>
</evidence>
<dbReference type="CDD" id="cd00190">
    <property type="entry name" value="Tryp_SPc"/>
    <property type="match status" value="3"/>
</dbReference>
<reference evidence="12" key="1">
    <citation type="submission" date="2009-12" db="EMBL/GenBank/DDBJ databases">
        <title>The Genome Sequence of Anolis carolinensis (Green Anole Lizard).</title>
        <authorList>
            <consortium name="The Genome Sequencing Platform"/>
            <person name="Di Palma F."/>
            <person name="Alfoldi J."/>
            <person name="Heiman D."/>
            <person name="Young S."/>
            <person name="Grabherr M."/>
            <person name="Johnson J."/>
            <person name="Lander E.S."/>
            <person name="Lindblad-Toh K."/>
        </authorList>
    </citation>
    <scope>NUCLEOTIDE SEQUENCE [LARGE SCALE GENOMIC DNA]</scope>
    <source>
        <strain evidence="12">JBL SC #1</strain>
    </source>
</reference>
<dbReference type="PANTHER" id="PTHR24252">
    <property type="entry name" value="ACROSIN-RELATED"/>
    <property type="match status" value="1"/>
</dbReference>
<dbReference type="InterPro" id="IPR033116">
    <property type="entry name" value="TRYPSIN_SER"/>
</dbReference>
<name>H9G442_ANOCA</name>
<dbReference type="InterPro" id="IPR018114">
    <property type="entry name" value="TRYPSIN_HIS"/>
</dbReference>
<dbReference type="PROSITE" id="PS00134">
    <property type="entry name" value="TRYPSIN_HIS"/>
    <property type="match status" value="3"/>
</dbReference>
<dbReference type="FunFam" id="2.40.10.10:FF:000003">
    <property type="entry name" value="Transmembrane serine protease 3"/>
    <property type="match status" value="3"/>
</dbReference>
<dbReference type="Pfam" id="PF00089">
    <property type="entry name" value="Trypsin"/>
    <property type="match status" value="3"/>
</dbReference>
<evidence type="ECO:0000313" key="12">
    <source>
        <dbReference type="Ensembl" id="ENSACAP00000000636.3"/>
    </source>
</evidence>
<evidence type="ECO:0000256" key="5">
    <source>
        <dbReference type="ARBA" id="ARBA00022670"/>
    </source>
</evidence>
<sequence length="1149" mass="127571">PSYAGSMRIVGGVDAVPGEWPWLASVQMPTKNGTRHSCGGSLLANSWVLTAAHCFKTKRKYLDQWRIVLGSTDLAELMDTAELRSVKKIILHRDYNPRNEANDVALIQLDTPVSFNDYVQPACLPRVMDEKSSYASCFISGWGTTSQNSVKTSDVLQEAKVNILDVQKCNSSQWYSGAMSPHTLCAGYEEGGIDSCQGDSGGPLMCKTSEDSLYYVVGITSWGKGCAQPNRPGVYTSTKEYVEWISTITLEPPITPSDSPITIEPPFTPREHSHPNYVFPSKNPIKLGPNYRKPPKPKIATTHAASSVCSEICGRRPLAPSHSSPFPVVGGVNTLPGAWPWMVSIRKPSKEGYRHTCGGSLVAATWVLTAAHCFKDKRHLSNWELVLGASELSHPGPDAEVRFPRRVVEHDEYQPQFQHNDLALIELDEPVLCNDYVQVACLPDTSVNVSNMGHCYIAGWGYTEEKSKSPSDILKEAKVDLISLEKCNSSSWYHGHINDKNLCAGYEGGGVDTCQGDSGGPLLCREARSERYWVVGITSWGLGCARAQKPGVYISTQHFYDWIQGYIKNETTTEPHMTTSQTQPPPMKPPSVHLVPPKVQSLTGPRAGPHPTNLSFEVGRSGRHVRTDKLVLGQTSGSIMEGISTHLHLHNHGGSVRIIGGTDTLPGTWPWIVSIQTPSHRGYTHICGGSLISSRWVVTAAHCFLDKRFMEHWKLVIGATQLSRHSPDIQERTIKNLIEHQQYQKHNHLNDIALLELSQPINCTDYIQIACLPDSDVDVPALTHCYISGWGVTDLSNRQTDRCTSDILQEAKVNLIPLELCNSTYWYNSKIHFNNLCAGYQRGGIDSCQGDSGGPLMCRGVRSERFWVVGVTSWGAGCGRAQRPGVYTSTQHFLDWIRAGTKEKLTRPGGQATVKPKPNMPRPVGKPWYQVANLPTTNAPMGNWINPWPVPTPIPSSPPLTWQEPTLPKDEQEIQNWLHAHATPRPPPLPPPLPPPQPTLAKDEQEIQNWLQAQATSRPPPRPTMRPVLTNPPPWPPVLPAATQAQWGTPSASGWNQQWATPPPPPPPPPLPFQTHPPPRPAYQTWAQVGLTRPTRRTTRHPAYYSVQQGYQDWYRPPPATQPPTTQQWAWAQPTWSQYWRPKRTRNPY</sequence>
<dbReference type="HOGENOM" id="CLU_004497_5_0_1"/>
<comment type="similarity">
    <text evidence="2">Belongs to the peptidase S1 family. Snake venom subfamily.</text>
</comment>
<dbReference type="Gene3D" id="2.40.10.10">
    <property type="entry name" value="Trypsin-like serine proteases"/>
    <property type="match status" value="6"/>
</dbReference>
<dbReference type="EC" id="3.4.21.10" evidence="3"/>
<dbReference type="GeneTree" id="ENSGT00940000162777"/>
<dbReference type="InterPro" id="IPR043504">
    <property type="entry name" value="Peptidase_S1_PA_chymotrypsin"/>
</dbReference>
<protein>
    <recommendedName>
        <fullName evidence="4">Acrosin</fullName>
        <ecNumber evidence="3">3.4.21.10</ecNumber>
    </recommendedName>
</protein>
<dbReference type="GO" id="GO:0035821">
    <property type="term" value="P:modulation of process of another organism"/>
    <property type="evidence" value="ECO:0007669"/>
    <property type="project" value="UniProtKB-ARBA"/>
</dbReference>
<accession>H9G442</accession>
<dbReference type="GO" id="GO:0006508">
    <property type="term" value="P:proteolysis"/>
    <property type="evidence" value="ECO:0007669"/>
    <property type="project" value="UniProtKB-KW"/>
</dbReference>
<reference evidence="12" key="2">
    <citation type="submission" date="2025-08" db="UniProtKB">
        <authorList>
            <consortium name="Ensembl"/>
        </authorList>
    </citation>
    <scope>IDENTIFICATION</scope>
</reference>
<evidence type="ECO:0000256" key="4">
    <source>
        <dbReference type="ARBA" id="ARBA00017161"/>
    </source>
</evidence>
<feature type="compositionally biased region" description="Pro residues" evidence="10">
    <location>
        <begin position="984"/>
        <end position="998"/>
    </location>
</feature>
<evidence type="ECO:0000256" key="10">
    <source>
        <dbReference type="SAM" id="MobiDB-lite"/>
    </source>
</evidence>
<feature type="domain" description="Peptidase S1" evidence="11">
    <location>
        <begin position="9"/>
        <end position="250"/>
    </location>
</feature>
<reference evidence="12" key="3">
    <citation type="submission" date="2025-09" db="UniProtKB">
        <authorList>
            <consortium name="Ensembl"/>
        </authorList>
    </citation>
    <scope>IDENTIFICATION</scope>
</reference>
<dbReference type="PROSITE" id="PS00135">
    <property type="entry name" value="TRYPSIN_SER"/>
    <property type="match status" value="3"/>
</dbReference>
<dbReference type="GO" id="GO:0005576">
    <property type="term" value="C:extracellular region"/>
    <property type="evidence" value="ECO:0007669"/>
    <property type="project" value="UniProtKB-ARBA"/>
</dbReference>
<evidence type="ECO:0000256" key="9">
    <source>
        <dbReference type="RuleBase" id="RU363034"/>
    </source>
</evidence>
<dbReference type="GO" id="GO:0004252">
    <property type="term" value="F:serine-type endopeptidase activity"/>
    <property type="evidence" value="ECO:0000318"/>
    <property type="project" value="GO_Central"/>
</dbReference>
<dbReference type="SUPFAM" id="SSF50494">
    <property type="entry name" value="Trypsin-like serine proteases"/>
    <property type="match status" value="3"/>
</dbReference>
<dbReference type="Proteomes" id="UP000001646">
    <property type="component" value="Unplaced"/>
</dbReference>
<dbReference type="Bgee" id="ENSACAG00000000565">
    <property type="expression patterns" value="Expressed in brain"/>
</dbReference>
<dbReference type="Ensembl" id="ENSACAT00000000656.3">
    <property type="protein sequence ID" value="ENSACAP00000000636.3"/>
    <property type="gene ID" value="ENSACAG00000000565.3"/>
</dbReference>
<dbReference type="SMART" id="SM00020">
    <property type="entry name" value="Tryp_SPc"/>
    <property type="match status" value="3"/>
</dbReference>
<dbReference type="InterPro" id="IPR009003">
    <property type="entry name" value="Peptidase_S1_PA"/>
</dbReference>
<dbReference type="AlphaFoldDB" id="H9G442"/>
<organism evidence="12 13">
    <name type="scientific">Anolis carolinensis</name>
    <name type="common">Green anole</name>
    <name type="synonym">American chameleon</name>
    <dbReference type="NCBI Taxonomy" id="28377"/>
    <lineage>
        <taxon>Eukaryota</taxon>
        <taxon>Metazoa</taxon>
        <taxon>Chordata</taxon>
        <taxon>Craniata</taxon>
        <taxon>Vertebrata</taxon>
        <taxon>Euteleostomi</taxon>
        <taxon>Lepidosauria</taxon>
        <taxon>Squamata</taxon>
        <taxon>Bifurcata</taxon>
        <taxon>Unidentata</taxon>
        <taxon>Episquamata</taxon>
        <taxon>Toxicofera</taxon>
        <taxon>Iguania</taxon>
        <taxon>Dactyloidae</taxon>
        <taxon>Anolis</taxon>
    </lineage>
</organism>
<proteinExistence type="inferred from homology"/>
<dbReference type="InParanoid" id="H9G442"/>
<keyword evidence="8" id="KW-1015">Disulfide bond</keyword>
<feature type="domain" description="Peptidase S1" evidence="11">
    <location>
        <begin position="328"/>
        <end position="568"/>
    </location>
</feature>
<dbReference type="InterPro" id="IPR001314">
    <property type="entry name" value="Peptidase_S1A"/>
</dbReference>
<keyword evidence="13" id="KW-1185">Reference proteome</keyword>
<keyword evidence="5 9" id="KW-0645">Protease</keyword>
<feature type="region of interest" description="Disordered" evidence="10">
    <location>
        <begin position="904"/>
        <end position="924"/>
    </location>
</feature>
<dbReference type="GO" id="GO:0007340">
    <property type="term" value="P:acrosome reaction"/>
    <property type="evidence" value="ECO:0000318"/>
    <property type="project" value="GO_Central"/>
</dbReference>
<feature type="region of interest" description="Disordered" evidence="10">
    <location>
        <begin position="981"/>
        <end position="1000"/>
    </location>
</feature>
<dbReference type="InterPro" id="IPR001254">
    <property type="entry name" value="Trypsin_dom"/>
</dbReference>
<evidence type="ECO:0000256" key="6">
    <source>
        <dbReference type="ARBA" id="ARBA00022801"/>
    </source>
</evidence>
<feature type="compositionally biased region" description="Polar residues" evidence="10">
    <location>
        <begin position="1047"/>
        <end position="1060"/>
    </location>
</feature>
<comment type="catalytic activity">
    <reaction evidence="1">
        <text>Preferential cleavage: Arg-|-Xaa, Lys-|-Xaa.</text>
        <dbReference type="EC" id="3.4.21.10"/>
    </reaction>
</comment>
<keyword evidence="7 9" id="KW-0720">Serine protease</keyword>
<dbReference type="STRING" id="28377.ENSACAP00000000636"/>
<evidence type="ECO:0000256" key="1">
    <source>
        <dbReference type="ARBA" id="ARBA00001656"/>
    </source>
</evidence>
<keyword evidence="6 9" id="KW-0378">Hydrolase</keyword>
<evidence type="ECO:0000256" key="3">
    <source>
        <dbReference type="ARBA" id="ARBA00012050"/>
    </source>
</evidence>
<dbReference type="PRINTS" id="PR00722">
    <property type="entry name" value="CHYMOTRYPSIN"/>
</dbReference>
<dbReference type="PROSITE" id="PS50240">
    <property type="entry name" value="TRYPSIN_DOM"/>
    <property type="match status" value="3"/>
</dbReference>
<evidence type="ECO:0000256" key="7">
    <source>
        <dbReference type="ARBA" id="ARBA00022825"/>
    </source>
</evidence>